<reference evidence="1" key="2">
    <citation type="submission" date="2020-06" db="EMBL/GenBank/DDBJ databases">
        <title>Helianthus annuus Genome sequencing and assembly Release 2.</title>
        <authorList>
            <person name="Gouzy J."/>
            <person name="Langlade N."/>
            <person name="Munos S."/>
        </authorList>
    </citation>
    <scope>NUCLEOTIDE SEQUENCE</scope>
    <source>
        <tissue evidence="1">Leaves</tissue>
    </source>
</reference>
<dbReference type="AlphaFoldDB" id="A0A9K3NW54"/>
<proteinExistence type="predicted"/>
<dbReference type="EMBL" id="MNCJ02000318">
    <property type="protein sequence ID" value="KAF5814235.1"/>
    <property type="molecule type" value="Genomic_DNA"/>
</dbReference>
<protein>
    <submittedName>
        <fullName evidence="1">Uncharacterized protein</fullName>
    </submittedName>
</protein>
<name>A0A9K3NW54_HELAN</name>
<sequence>MNNIHVKKTNYLYLPIHAKKVASSHYGLAFPELHYGHQQSCKPKPYKLQVYTIMQVE</sequence>
<accession>A0A9K3NW54</accession>
<keyword evidence="2" id="KW-1185">Reference proteome</keyword>
<evidence type="ECO:0000313" key="1">
    <source>
        <dbReference type="EMBL" id="KAF5814235.1"/>
    </source>
</evidence>
<evidence type="ECO:0000313" key="2">
    <source>
        <dbReference type="Proteomes" id="UP000215914"/>
    </source>
</evidence>
<dbReference type="Proteomes" id="UP000215914">
    <property type="component" value="Unassembled WGS sequence"/>
</dbReference>
<comment type="caution">
    <text evidence="1">The sequence shown here is derived from an EMBL/GenBank/DDBJ whole genome shotgun (WGS) entry which is preliminary data.</text>
</comment>
<reference evidence="1" key="1">
    <citation type="journal article" date="2017" name="Nature">
        <title>The sunflower genome provides insights into oil metabolism, flowering and Asterid evolution.</title>
        <authorList>
            <person name="Badouin H."/>
            <person name="Gouzy J."/>
            <person name="Grassa C.J."/>
            <person name="Murat F."/>
            <person name="Staton S.E."/>
            <person name="Cottret L."/>
            <person name="Lelandais-Briere C."/>
            <person name="Owens G.L."/>
            <person name="Carrere S."/>
            <person name="Mayjonade B."/>
            <person name="Legrand L."/>
            <person name="Gill N."/>
            <person name="Kane N.C."/>
            <person name="Bowers J.E."/>
            <person name="Hubner S."/>
            <person name="Bellec A."/>
            <person name="Berard A."/>
            <person name="Berges H."/>
            <person name="Blanchet N."/>
            <person name="Boniface M.C."/>
            <person name="Brunel D."/>
            <person name="Catrice O."/>
            <person name="Chaidir N."/>
            <person name="Claudel C."/>
            <person name="Donnadieu C."/>
            <person name="Faraut T."/>
            <person name="Fievet G."/>
            <person name="Helmstetter N."/>
            <person name="King M."/>
            <person name="Knapp S.J."/>
            <person name="Lai Z."/>
            <person name="Le Paslier M.C."/>
            <person name="Lippi Y."/>
            <person name="Lorenzon L."/>
            <person name="Mandel J.R."/>
            <person name="Marage G."/>
            <person name="Marchand G."/>
            <person name="Marquand E."/>
            <person name="Bret-Mestries E."/>
            <person name="Morien E."/>
            <person name="Nambeesan S."/>
            <person name="Nguyen T."/>
            <person name="Pegot-Espagnet P."/>
            <person name="Pouilly N."/>
            <person name="Raftis F."/>
            <person name="Sallet E."/>
            <person name="Schiex T."/>
            <person name="Thomas J."/>
            <person name="Vandecasteele C."/>
            <person name="Vares D."/>
            <person name="Vear F."/>
            <person name="Vautrin S."/>
            <person name="Crespi M."/>
            <person name="Mangin B."/>
            <person name="Burke J.M."/>
            <person name="Salse J."/>
            <person name="Munos S."/>
            <person name="Vincourt P."/>
            <person name="Rieseberg L.H."/>
            <person name="Langlade N.B."/>
        </authorList>
    </citation>
    <scope>NUCLEOTIDE SEQUENCE</scope>
    <source>
        <tissue evidence="1">Leaves</tissue>
    </source>
</reference>
<organism evidence="1 2">
    <name type="scientific">Helianthus annuus</name>
    <name type="common">Common sunflower</name>
    <dbReference type="NCBI Taxonomy" id="4232"/>
    <lineage>
        <taxon>Eukaryota</taxon>
        <taxon>Viridiplantae</taxon>
        <taxon>Streptophyta</taxon>
        <taxon>Embryophyta</taxon>
        <taxon>Tracheophyta</taxon>
        <taxon>Spermatophyta</taxon>
        <taxon>Magnoliopsida</taxon>
        <taxon>eudicotyledons</taxon>
        <taxon>Gunneridae</taxon>
        <taxon>Pentapetalae</taxon>
        <taxon>asterids</taxon>
        <taxon>campanulids</taxon>
        <taxon>Asterales</taxon>
        <taxon>Asteraceae</taxon>
        <taxon>Asteroideae</taxon>
        <taxon>Heliantheae alliance</taxon>
        <taxon>Heliantheae</taxon>
        <taxon>Helianthus</taxon>
    </lineage>
</organism>
<gene>
    <name evidence="1" type="ORF">HanXRQr2_Chr03g0108771</name>
</gene>
<dbReference type="Gramene" id="mRNA:HanXRQr2_Chr03g0108771">
    <property type="protein sequence ID" value="CDS:HanXRQr2_Chr03g0108771.1"/>
    <property type="gene ID" value="HanXRQr2_Chr03g0108771"/>
</dbReference>